<evidence type="ECO:0000256" key="11">
    <source>
        <dbReference type="PROSITE-ProRule" id="PRU01319"/>
    </source>
</evidence>
<comment type="catalytic activity">
    <reaction evidence="1 12">
        <text>Endonucleolytic cleavage to 5'-phosphomonoester.</text>
        <dbReference type="EC" id="3.1.26.4"/>
    </reaction>
</comment>
<keyword evidence="6" id="KW-0963">Cytoplasm</keyword>
<comment type="subcellular location">
    <subcellularLocation>
        <location evidence="5">Cytoplasm</location>
    </subcellularLocation>
</comment>
<keyword evidence="10 12" id="KW-0378">Hydrolase</keyword>
<keyword evidence="8" id="KW-0479">Metal-binding</keyword>
<name>A0A3D5N9I0_9PROT</name>
<evidence type="ECO:0000256" key="8">
    <source>
        <dbReference type="ARBA" id="ARBA00022723"/>
    </source>
</evidence>
<dbReference type="InterPro" id="IPR001352">
    <property type="entry name" value="RNase_HII/HIII"/>
</dbReference>
<evidence type="ECO:0000256" key="1">
    <source>
        <dbReference type="ARBA" id="ARBA00000077"/>
    </source>
</evidence>
<comment type="cofactor">
    <cofactor evidence="2">
        <name>Mn(2+)</name>
        <dbReference type="ChEBI" id="CHEBI:29035"/>
    </cofactor>
</comment>
<feature type="domain" description="RNase H type-2" evidence="13">
    <location>
        <begin position="12"/>
        <end position="75"/>
    </location>
</feature>
<dbReference type="GO" id="GO:0046872">
    <property type="term" value="F:metal ion binding"/>
    <property type="evidence" value="ECO:0007669"/>
    <property type="project" value="UniProtKB-KW"/>
</dbReference>
<dbReference type="Pfam" id="PF01351">
    <property type="entry name" value="RNase_HII"/>
    <property type="match status" value="1"/>
</dbReference>
<comment type="function">
    <text evidence="4 12">Endonuclease that specifically degrades the RNA of RNA-DNA hybrids.</text>
</comment>
<evidence type="ECO:0000313" key="15">
    <source>
        <dbReference type="Proteomes" id="UP000264179"/>
    </source>
</evidence>
<evidence type="ECO:0000256" key="7">
    <source>
        <dbReference type="ARBA" id="ARBA00022722"/>
    </source>
</evidence>
<dbReference type="InterPro" id="IPR036397">
    <property type="entry name" value="RNaseH_sf"/>
</dbReference>
<keyword evidence="9 12" id="KW-0255">Endonuclease</keyword>
<sequence>MPDFSIEDQYCGRIAGIDEVGRGPLAGPVVAAAVILPRDDLLPAVLLNELNDSKKLSVKKRDQLHDIIMSCAEVG</sequence>
<dbReference type="Gene3D" id="3.30.420.10">
    <property type="entry name" value="Ribonuclease H-like superfamily/Ribonuclease H"/>
    <property type="match status" value="1"/>
</dbReference>
<proteinExistence type="inferred from homology"/>
<evidence type="ECO:0000256" key="2">
    <source>
        <dbReference type="ARBA" id="ARBA00001936"/>
    </source>
</evidence>
<evidence type="ECO:0000256" key="5">
    <source>
        <dbReference type="ARBA" id="ARBA00004496"/>
    </source>
</evidence>
<dbReference type="PROSITE" id="PS51975">
    <property type="entry name" value="RNASE_H_2"/>
    <property type="match status" value="1"/>
</dbReference>
<dbReference type="PANTHER" id="PTHR10954">
    <property type="entry name" value="RIBONUCLEASE H2 SUBUNIT A"/>
    <property type="match status" value="1"/>
</dbReference>
<comment type="cofactor">
    <cofactor evidence="3">
        <name>Mg(2+)</name>
        <dbReference type="ChEBI" id="CHEBI:18420"/>
    </cofactor>
</comment>
<evidence type="ECO:0000259" key="13">
    <source>
        <dbReference type="PROSITE" id="PS51975"/>
    </source>
</evidence>
<dbReference type="Proteomes" id="UP000264179">
    <property type="component" value="Unassembled WGS sequence"/>
</dbReference>
<dbReference type="GO" id="GO:0005737">
    <property type="term" value="C:cytoplasm"/>
    <property type="evidence" value="ECO:0007669"/>
    <property type="project" value="UniProtKB-SubCell"/>
</dbReference>
<evidence type="ECO:0000256" key="9">
    <source>
        <dbReference type="ARBA" id="ARBA00022759"/>
    </source>
</evidence>
<reference evidence="14 15" key="1">
    <citation type="journal article" date="2018" name="Nat. Biotechnol.">
        <title>A standardized bacterial taxonomy based on genome phylogeny substantially revises the tree of life.</title>
        <authorList>
            <person name="Parks D.H."/>
            <person name="Chuvochina M."/>
            <person name="Waite D.W."/>
            <person name="Rinke C."/>
            <person name="Skarshewski A."/>
            <person name="Chaumeil P.A."/>
            <person name="Hugenholtz P."/>
        </authorList>
    </citation>
    <scope>NUCLEOTIDE SEQUENCE [LARGE SCALE GENOMIC DNA]</scope>
    <source>
        <strain evidence="14">UBA9881</strain>
    </source>
</reference>
<dbReference type="GO" id="GO:0006298">
    <property type="term" value="P:mismatch repair"/>
    <property type="evidence" value="ECO:0007669"/>
    <property type="project" value="TreeGrafter"/>
</dbReference>
<evidence type="ECO:0000256" key="6">
    <source>
        <dbReference type="ARBA" id="ARBA00022490"/>
    </source>
</evidence>
<comment type="caution">
    <text evidence="14">The sequence shown here is derived from an EMBL/GenBank/DDBJ whole genome shotgun (WGS) entry which is preliminary data.</text>
</comment>
<keyword evidence="7 12" id="KW-0540">Nuclease</keyword>
<dbReference type="InterPro" id="IPR012337">
    <property type="entry name" value="RNaseH-like_sf"/>
</dbReference>
<feature type="non-terminal residue" evidence="14">
    <location>
        <position position="75"/>
    </location>
</feature>
<dbReference type="GO" id="GO:0043137">
    <property type="term" value="P:DNA replication, removal of RNA primer"/>
    <property type="evidence" value="ECO:0007669"/>
    <property type="project" value="TreeGrafter"/>
</dbReference>
<dbReference type="AlphaFoldDB" id="A0A3D5N9I0"/>
<dbReference type="InterPro" id="IPR024567">
    <property type="entry name" value="RNase_HII/HIII_dom"/>
</dbReference>
<dbReference type="EMBL" id="DPOP01000101">
    <property type="protein sequence ID" value="HCW68115.1"/>
    <property type="molecule type" value="Genomic_DNA"/>
</dbReference>
<evidence type="ECO:0000256" key="10">
    <source>
        <dbReference type="ARBA" id="ARBA00022801"/>
    </source>
</evidence>
<dbReference type="GO" id="GO:0032299">
    <property type="term" value="C:ribonuclease H2 complex"/>
    <property type="evidence" value="ECO:0007669"/>
    <property type="project" value="TreeGrafter"/>
</dbReference>
<dbReference type="SUPFAM" id="SSF53098">
    <property type="entry name" value="Ribonuclease H-like"/>
    <property type="match status" value="1"/>
</dbReference>
<accession>A0A3D5N9I0</accession>
<dbReference type="GO" id="GO:0003723">
    <property type="term" value="F:RNA binding"/>
    <property type="evidence" value="ECO:0007669"/>
    <property type="project" value="UniProtKB-UniRule"/>
</dbReference>
<comment type="similarity">
    <text evidence="12">Belongs to the RNase HII family.</text>
</comment>
<gene>
    <name evidence="14" type="ORF">DHR80_13140</name>
</gene>
<dbReference type="PANTHER" id="PTHR10954:SF18">
    <property type="entry name" value="RIBONUCLEASE HII"/>
    <property type="match status" value="1"/>
</dbReference>
<evidence type="ECO:0000313" key="14">
    <source>
        <dbReference type="EMBL" id="HCW68115.1"/>
    </source>
</evidence>
<evidence type="ECO:0000256" key="12">
    <source>
        <dbReference type="RuleBase" id="RU003515"/>
    </source>
</evidence>
<dbReference type="EC" id="3.1.26.4" evidence="12"/>
<protein>
    <recommendedName>
        <fullName evidence="12">Ribonuclease</fullName>
        <ecNumber evidence="12">3.1.26.4</ecNumber>
    </recommendedName>
</protein>
<evidence type="ECO:0000256" key="3">
    <source>
        <dbReference type="ARBA" id="ARBA00001946"/>
    </source>
</evidence>
<organism evidence="14 15">
    <name type="scientific">Thalassospira lucentensis</name>
    <dbReference type="NCBI Taxonomy" id="168935"/>
    <lineage>
        <taxon>Bacteria</taxon>
        <taxon>Pseudomonadati</taxon>
        <taxon>Pseudomonadota</taxon>
        <taxon>Alphaproteobacteria</taxon>
        <taxon>Rhodospirillales</taxon>
        <taxon>Thalassospiraceae</taxon>
        <taxon>Thalassospira</taxon>
    </lineage>
</organism>
<evidence type="ECO:0000256" key="4">
    <source>
        <dbReference type="ARBA" id="ARBA00004065"/>
    </source>
</evidence>
<dbReference type="GO" id="GO:0004523">
    <property type="term" value="F:RNA-DNA hybrid ribonuclease activity"/>
    <property type="evidence" value="ECO:0007669"/>
    <property type="project" value="UniProtKB-EC"/>
</dbReference>
<comment type="caution">
    <text evidence="11">Lacks conserved residue(s) required for the propagation of feature annotation.</text>
</comment>